<dbReference type="SUPFAM" id="SSF57889">
    <property type="entry name" value="Cysteine-rich domain"/>
    <property type="match status" value="3"/>
</dbReference>
<accession>A0AAD8MQ38</accession>
<evidence type="ECO:0000313" key="6">
    <source>
        <dbReference type="Proteomes" id="UP001237642"/>
    </source>
</evidence>
<evidence type="ECO:0000256" key="1">
    <source>
        <dbReference type="ARBA" id="ARBA00022723"/>
    </source>
</evidence>
<dbReference type="InterPro" id="IPR046349">
    <property type="entry name" value="C1-like_sf"/>
</dbReference>
<keyword evidence="1" id="KW-0479">Metal-binding</keyword>
<feature type="domain" description="Phorbol-ester/DAG-type" evidence="4">
    <location>
        <begin position="351"/>
        <end position="413"/>
    </location>
</feature>
<evidence type="ECO:0000256" key="2">
    <source>
        <dbReference type="ARBA" id="ARBA00022737"/>
    </source>
</evidence>
<reference evidence="5" key="1">
    <citation type="submission" date="2023-02" db="EMBL/GenBank/DDBJ databases">
        <title>Genome of toxic invasive species Heracleum sosnowskyi carries increased number of genes despite the absence of recent whole-genome duplications.</title>
        <authorList>
            <person name="Schelkunov M."/>
            <person name="Shtratnikova V."/>
            <person name="Makarenko M."/>
            <person name="Klepikova A."/>
            <person name="Omelchenko D."/>
            <person name="Novikova G."/>
            <person name="Obukhova E."/>
            <person name="Bogdanov V."/>
            <person name="Penin A."/>
            <person name="Logacheva M."/>
        </authorList>
    </citation>
    <scope>NUCLEOTIDE SEQUENCE</scope>
    <source>
        <strain evidence="5">Hsosn_3</strain>
        <tissue evidence="5">Leaf</tissue>
    </source>
</reference>
<dbReference type="GO" id="GO:0046872">
    <property type="term" value="F:metal ion binding"/>
    <property type="evidence" value="ECO:0007669"/>
    <property type="project" value="UniProtKB-KW"/>
</dbReference>
<dbReference type="EMBL" id="JAUIZM010000006">
    <property type="protein sequence ID" value="KAK1381286.1"/>
    <property type="molecule type" value="Genomic_DNA"/>
</dbReference>
<proteinExistence type="predicted"/>
<dbReference type="InterPro" id="IPR004146">
    <property type="entry name" value="DC1"/>
</dbReference>
<dbReference type="PROSITE" id="PS50081">
    <property type="entry name" value="ZF_DAG_PE_2"/>
    <property type="match status" value="1"/>
</dbReference>
<keyword evidence="2" id="KW-0677">Repeat</keyword>
<dbReference type="PANTHER" id="PTHR32410">
    <property type="entry name" value="CYSTEINE/HISTIDINE-RICH C1 DOMAIN FAMILY PROTEIN"/>
    <property type="match status" value="1"/>
</dbReference>
<evidence type="ECO:0000259" key="4">
    <source>
        <dbReference type="PROSITE" id="PS50081"/>
    </source>
</evidence>
<dbReference type="Proteomes" id="UP001237642">
    <property type="component" value="Unassembled WGS sequence"/>
</dbReference>
<dbReference type="AlphaFoldDB" id="A0AAD8MQ38"/>
<dbReference type="InterPro" id="IPR053192">
    <property type="entry name" value="Vacuole_Formation_Reg"/>
</dbReference>
<name>A0AAD8MQ38_9APIA</name>
<gene>
    <name evidence="5" type="ORF">POM88_028030</name>
</gene>
<dbReference type="PANTHER" id="PTHR32410:SF216">
    <property type="entry name" value="PHORBOL-ESTER_DAG-TYPE DOMAIN-CONTAINING PROTEIN"/>
    <property type="match status" value="1"/>
</dbReference>
<keyword evidence="6" id="KW-1185">Reference proteome</keyword>
<keyword evidence="3" id="KW-0862">Zinc</keyword>
<evidence type="ECO:0000256" key="3">
    <source>
        <dbReference type="ARBA" id="ARBA00022833"/>
    </source>
</evidence>
<protein>
    <submittedName>
        <fullName evidence="5">Phorbol-ester/DAG-type domain-containing protein</fullName>
    </submittedName>
</protein>
<evidence type="ECO:0000313" key="5">
    <source>
        <dbReference type="EMBL" id="KAK1381286.1"/>
    </source>
</evidence>
<dbReference type="InterPro" id="IPR002219">
    <property type="entry name" value="PKC_DAG/PE"/>
</dbReference>
<reference evidence="5" key="2">
    <citation type="submission" date="2023-05" db="EMBL/GenBank/DDBJ databases">
        <authorList>
            <person name="Schelkunov M.I."/>
        </authorList>
    </citation>
    <scope>NUCLEOTIDE SEQUENCE</scope>
    <source>
        <strain evidence="5">Hsosn_3</strain>
        <tissue evidence="5">Leaf</tissue>
    </source>
</reference>
<dbReference type="Pfam" id="PF03107">
    <property type="entry name" value="C1_2"/>
    <property type="match status" value="3"/>
</dbReference>
<sequence>MNKKKKKTKEKRIKHCSRKEYDFQACGTDEGSKDFSYLCKTCLFFIHNRCASAPPKLIFKSHDIDHPLVLDYSLPEEYQIYGVSCNLCREEVDPSLWLYYCAYCRYFAHMKCVLSAIESGEDRNINEDVGDVDDPDLVHFPVSEDNPSLLYQLIQKFAENFSTSTDERSGGKADKISHCCNGHSLVLFDELNNKKVVETESSESMICDGCVQPILSPPDSFYGCIDCNFFLHTICAAELPREIQHASHPQHKLIRCDRMSKPNAFFTCGFCYHLSSGMFYRCDSCKLYIDLVCAAMPSEIKHAAHKHKLIHDNLKGYRCAGCGWNFGNSFRCDICNYKIDVRCARKPGRNKHRWDEHQLCMMYPPVKGHPHDFNCERCSSDIDPNSWFYHCRECDTSFHDECLDQVRFRNIKCGAIVKDDDLHQHSLKISPPVSKFKCGSCGIYNDDYRRTFYDSTRPILTCVSCKFSVCYRCQKKRL</sequence>
<organism evidence="5 6">
    <name type="scientific">Heracleum sosnowskyi</name>
    <dbReference type="NCBI Taxonomy" id="360622"/>
    <lineage>
        <taxon>Eukaryota</taxon>
        <taxon>Viridiplantae</taxon>
        <taxon>Streptophyta</taxon>
        <taxon>Embryophyta</taxon>
        <taxon>Tracheophyta</taxon>
        <taxon>Spermatophyta</taxon>
        <taxon>Magnoliopsida</taxon>
        <taxon>eudicotyledons</taxon>
        <taxon>Gunneridae</taxon>
        <taxon>Pentapetalae</taxon>
        <taxon>asterids</taxon>
        <taxon>campanulids</taxon>
        <taxon>Apiales</taxon>
        <taxon>Apiaceae</taxon>
        <taxon>Apioideae</taxon>
        <taxon>apioid superclade</taxon>
        <taxon>Tordylieae</taxon>
        <taxon>Tordyliinae</taxon>
        <taxon>Heracleum</taxon>
    </lineage>
</organism>
<comment type="caution">
    <text evidence="5">The sequence shown here is derived from an EMBL/GenBank/DDBJ whole genome shotgun (WGS) entry which is preliminary data.</text>
</comment>